<protein>
    <submittedName>
        <fullName evidence="1">Uncharacterized protein</fullName>
    </submittedName>
</protein>
<keyword evidence="2" id="KW-1185">Reference proteome</keyword>
<dbReference type="EMBL" id="JAHRHJ020000143">
    <property type="protein sequence ID" value="KAH9294407.1"/>
    <property type="molecule type" value="Genomic_DNA"/>
</dbReference>
<feature type="non-terminal residue" evidence="1">
    <location>
        <position position="51"/>
    </location>
</feature>
<organism evidence="1 2">
    <name type="scientific">Taxus chinensis</name>
    <name type="common">Chinese yew</name>
    <name type="synonym">Taxus wallichiana var. chinensis</name>
    <dbReference type="NCBI Taxonomy" id="29808"/>
    <lineage>
        <taxon>Eukaryota</taxon>
        <taxon>Viridiplantae</taxon>
        <taxon>Streptophyta</taxon>
        <taxon>Embryophyta</taxon>
        <taxon>Tracheophyta</taxon>
        <taxon>Spermatophyta</taxon>
        <taxon>Pinopsida</taxon>
        <taxon>Pinidae</taxon>
        <taxon>Conifers II</taxon>
        <taxon>Cupressales</taxon>
        <taxon>Taxaceae</taxon>
        <taxon>Taxus</taxon>
    </lineage>
</organism>
<accession>A0AA38C5U6</accession>
<name>A0AA38C5U6_TAXCH</name>
<sequence length="51" mass="5892">VEAQVEDEYMCQCCCHESEWNVHQAEYTLINRLGFMESALFTNAITMSMLA</sequence>
<dbReference type="Proteomes" id="UP000824469">
    <property type="component" value="Unassembled WGS sequence"/>
</dbReference>
<dbReference type="AlphaFoldDB" id="A0AA38C5U6"/>
<gene>
    <name evidence="1" type="ORF">KI387_040389</name>
</gene>
<proteinExistence type="predicted"/>
<reference evidence="1 2" key="1">
    <citation type="journal article" date="2021" name="Nat. Plants">
        <title>The Taxus genome provides insights into paclitaxel biosynthesis.</title>
        <authorList>
            <person name="Xiong X."/>
            <person name="Gou J."/>
            <person name="Liao Q."/>
            <person name="Li Y."/>
            <person name="Zhou Q."/>
            <person name="Bi G."/>
            <person name="Li C."/>
            <person name="Du R."/>
            <person name="Wang X."/>
            <person name="Sun T."/>
            <person name="Guo L."/>
            <person name="Liang H."/>
            <person name="Lu P."/>
            <person name="Wu Y."/>
            <person name="Zhang Z."/>
            <person name="Ro D.K."/>
            <person name="Shang Y."/>
            <person name="Huang S."/>
            <person name="Yan J."/>
        </authorList>
    </citation>
    <scope>NUCLEOTIDE SEQUENCE [LARGE SCALE GENOMIC DNA]</scope>
    <source>
        <strain evidence="1">Ta-2019</strain>
    </source>
</reference>
<evidence type="ECO:0000313" key="1">
    <source>
        <dbReference type="EMBL" id="KAH9294407.1"/>
    </source>
</evidence>
<feature type="non-terminal residue" evidence="1">
    <location>
        <position position="1"/>
    </location>
</feature>
<evidence type="ECO:0000313" key="2">
    <source>
        <dbReference type="Proteomes" id="UP000824469"/>
    </source>
</evidence>
<comment type="caution">
    <text evidence="1">The sequence shown here is derived from an EMBL/GenBank/DDBJ whole genome shotgun (WGS) entry which is preliminary data.</text>
</comment>